<dbReference type="Proteomes" id="UP001151760">
    <property type="component" value="Unassembled WGS sequence"/>
</dbReference>
<organism evidence="4 5">
    <name type="scientific">Tanacetum coccineum</name>
    <dbReference type="NCBI Taxonomy" id="301880"/>
    <lineage>
        <taxon>Eukaryota</taxon>
        <taxon>Viridiplantae</taxon>
        <taxon>Streptophyta</taxon>
        <taxon>Embryophyta</taxon>
        <taxon>Tracheophyta</taxon>
        <taxon>Spermatophyta</taxon>
        <taxon>Magnoliopsida</taxon>
        <taxon>eudicotyledons</taxon>
        <taxon>Gunneridae</taxon>
        <taxon>Pentapetalae</taxon>
        <taxon>asterids</taxon>
        <taxon>campanulids</taxon>
        <taxon>Asterales</taxon>
        <taxon>Asteraceae</taxon>
        <taxon>Asteroideae</taxon>
        <taxon>Anthemideae</taxon>
        <taxon>Anthemidinae</taxon>
        <taxon>Tanacetum</taxon>
    </lineage>
</organism>
<evidence type="ECO:0000313" key="4">
    <source>
        <dbReference type="EMBL" id="GJT54007.1"/>
    </source>
</evidence>
<comment type="caution">
    <text evidence="4">The sequence shown here is derived from an EMBL/GenBank/DDBJ whole genome shotgun (WGS) entry which is preliminary data.</text>
</comment>
<sequence>MLYGREACFRKGHDGHTQFKGNSRQGLRRVWNGDMVFDGLSLREELNAKDFVSHWKVQDQVSGGDLNIVNKILYERWSNQASWSFRTYDDSEVMMVMSAEALLDWIMDLGLIYPCHRVVLSGIRKDNYVYFRMASNGSELMLVLRKSSLHRFRHKDRTSRAWIPGAGTSRGRHTTQGVIDYVHSDLWGPSQVESLGAIEKRHLGDVVGDIQVILGCWDFGKLEPRAIKCVLLGYPEGVKGYRLYRLDNESPKIVTSRNVVFNESVMYKDTLKDSGVGDKSVEELQVEVELQRLNNHTHEEDQIDQEDGNDEDAGDQETNQPPDLTDYQLTRDREPRTRTKPLRFQDESNMAAYAFAAAEEEDTHEPLLAYQEAVACEDSSKWKAAMEEEMDSLRKNKTWELVDPPAGQKLVSSKWLYKIKEGIEGVQKPRYKARLVARGFTQRAGIDYNEVFSPVVRHTSIRVILALTACKDYELEQLDVKTAFLHGNLEEVIYMKQPPGYEQALNLCCIERLYGDHGLEVMETLRKSHLLRHIFEGTITVSLDHQKFYFNSKIQEIEHENVLREKAPAVGVVNDNVLPRSSTELSGNTSRTPPVANGNFAKFEKEEGELSPNVYFNEADLAAYGDHNGLNAKAKHSMEIDADADDEDSKNVLEGGDDCQPKMNNGKIIKRKRGRGG</sequence>
<evidence type="ECO:0000313" key="5">
    <source>
        <dbReference type="Proteomes" id="UP001151760"/>
    </source>
</evidence>
<gene>
    <name evidence="4" type="ORF">Tco_0989061</name>
</gene>
<feature type="region of interest" description="Disordered" evidence="1">
    <location>
        <begin position="293"/>
        <end position="339"/>
    </location>
</feature>
<accession>A0ABQ5ETZ8</accession>
<feature type="domain" description="Retroviral polymerase SH3-like" evidence="3">
    <location>
        <begin position="221"/>
        <end position="272"/>
    </location>
</feature>
<dbReference type="Pfam" id="PF25597">
    <property type="entry name" value="SH3_retrovirus"/>
    <property type="match status" value="1"/>
</dbReference>
<feature type="compositionally biased region" description="Basic residues" evidence="1">
    <location>
        <begin position="668"/>
        <end position="677"/>
    </location>
</feature>
<dbReference type="InterPro" id="IPR057670">
    <property type="entry name" value="SH3_retrovirus"/>
</dbReference>
<feature type="domain" description="Reverse transcriptase Ty1/copia-type" evidence="2">
    <location>
        <begin position="396"/>
        <end position="504"/>
    </location>
</feature>
<reference evidence="4" key="2">
    <citation type="submission" date="2022-01" db="EMBL/GenBank/DDBJ databases">
        <authorList>
            <person name="Yamashiro T."/>
            <person name="Shiraishi A."/>
            <person name="Satake H."/>
            <person name="Nakayama K."/>
        </authorList>
    </citation>
    <scope>NUCLEOTIDE SEQUENCE</scope>
</reference>
<keyword evidence="5" id="KW-1185">Reference proteome</keyword>
<dbReference type="InterPro" id="IPR013103">
    <property type="entry name" value="RVT_2"/>
</dbReference>
<protein>
    <submittedName>
        <fullName evidence="4">Retrotransposon protein, putative, ty1-copia subclass</fullName>
    </submittedName>
</protein>
<reference evidence="4" key="1">
    <citation type="journal article" date="2022" name="Int. J. Mol. Sci.">
        <title>Draft Genome of Tanacetum Coccineum: Genomic Comparison of Closely Related Tanacetum-Family Plants.</title>
        <authorList>
            <person name="Yamashiro T."/>
            <person name="Shiraishi A."/>
            <person name="Nakayama K."/>
            <person name="Satake H."/>
        </authorList>
    </citation>
    <scope>NUCLEOTIDE SEQUENCE</scope>
</reference>
<feature type="compositionally biased region" description="Acidic residues" evidence="1">
    <location>
        <begin position="301"/>
        <end position="315"/>
    </location>
</feature>
<dbReference type="EMBL" id="BQNB010016636">
    <property type="protein sequence ID" value="GJT54007.1"/>
    <property type="molecule type" value="Genomic_DNA"/>
</dbReference>
<evidence type="ECO:0000259" key="2">
    <source>
        <dbReference type="Pfam" id="PF07727"/>
    </source>
</evidence>
<name>A0ABQ5ETZ8_9ASTR</name>
<evidence type="ECO:0000259" key="3">
    <source>
        <dbReference type="Pfam" id="PF25597"/>
    </source>
</evidence>
<proteinExistence type="predicted"/>
<evidence type="ECO:0000256" key="1">
    <source>
        <dbReference type="SAM" id="MobiDB-lite"/>
    </source>
</evidence>
<feature type="region of interest" description="Disordered" evidence="1">
    <location>
        <begin position="641"/>
        <end position="677"/>
    </location>
</feature>
<dbReference type="Pfam" id="PF07727">
    <property type="entry name" value="RVT_2"/>
    <property type="match status" value="1"/>
</dbReference>